<evidence type="ECO:0000259" key="3">
    <source>
        <dbReference type="PROSITE" id="PS50089"/>
    </source>
</evidence>
<evidence type="ECO:0000256" key="2">
    <source>
        <dbReference type="SAM" id="MobiDB-lite"/>
    </source>
</evidence>
<dbReference type="AlphaFoldDB" id="A0A8H2VXI7"/>
<evidence type="ECO:0000313" key="4">
    <source>
        <dbReference type="EMBL" id="CAD6446482.1"/>
    </source>
</evidence>
<keyword evidence="1" id="KW-0862">Zinc</keyword>
<dbReference type="GO" id="GO:0008270">
    <property type="term" value="F:zinc ion binding"/>
    <property type="evidence" value="ECO:0007669"/>
    <property type="project" value="UniProtKB-KW"/>
</dbReference>
<evidence type="ECO:0000256" key="1">
    <source>
        <dbReference type="PROSITE-ProRule" id="PRU00175"/>
    </source>
</evidence>
<dbReference type="Gene3D" id="1.20.5.340">
    <property type="match status" value="2"/>
</dbReference>
<gene>
    <name evidence="4" type="ORF">SCLTRI_LOCUS6274</name>
</gene>
<organism evidence="4 5">
    <name type="scientific">Sclerotinia trifoliorum</name>
    <dbReference type="NCBI Taxonomy" id="28548"/>
    <lineage>
        <taxon>Eukaryota</taxon>
        <taxon>Fungi</taxon>
        <taxon>Dikarya</taxon>
        <taxon>Ascomycota</taxon>
        <taxon>Pezizomycotina</taxon>
        <taxon>Leotiomycetes</taxon>
        <taxon>Helotiales</taxon>
        <taxon>Sclerotiniaceae</taxon>
        <taxon>Sclerotinia</taxon>
    </lineage>
</organism>
<feature type="domain" description="RING-type" evidence="3">
    <location>
        <begin position="319"/>
        <end position="364"/>
    </location>
</feature>
<dbReference type="UniPathway" id="UPA00143"/>
<protein>
    <submittedName>
        <fullName evidence="4">24b6f712-64f1-42b1-8677-9b9c6ba83a3f-CDS</fullName>
    </submittedName>
</protein>
<feature type="region of interest" description="Disordered" evidence="2">
    <location>
        <begin position="1"/>
        <end position="77"/>
    </location>
</feature>
<keyword evidence="1" id="KW-0863">Zinc-finger</keyword>
<feature type="compositionally biased region" description="Basic residues" evidence="2">
    <location>
        <begin position="19"/>
        <end position="32"/>
    </location>
</feature>
<dbReference type="EMBL" id="CAJHIA010000021">
    <property type="protein sequence ID" value="CAD6446482.1"/>
    <property type="molecule type" value="Genomic_DNA"/>
</dbReference>
<sequence length="381" mass="43329">MSNTGNIDGVTRRLGDIRRRNRPNQRRNHNHVPSRGTPETSQVPVASRISTSASQSSPSNPNAESRSMHGQRGALQEASAVTVQISLQRESVALGDREPISNELPIEDTSRVRIEVLESEVHQLHTRIDQLQIRVYQLQTSIAEPPTRIEHIQASVNLFLIRINQLKSRVEQLQGCIDQLPTRITQLQPHFSPFPSNFESLQGRMYQLRVRVDHLKSRIELLQTRIDQMPSHLNGLQTRVEHLQQALLVLQDETNANRATPNNRPTLFPDFPPPILERPRLNAILATYQNKVCQMRKTAIENLLQSVDGSWENIDPCFCGDSYALVTAAEESHAPARMPKCGHVFGRPCIALWLKEQNTCPLCRDEVYLPSTEREYLMGYR</sequence>
<dbReference type="InterPro" id="IPR001841">
    <property type="entry name" value="Znf_RING"/>
</dbReference>
<dbReference type="InterPro" id="IPR013083">
    <property type="entry name" value="Znf_RING/FYVE/PHD"/>
</dbReference>
<feature type="compositionally biased region" description="Low complexity" evidence="2">
    <location>
        <begin position="46"/>
        <end position="65"/>
    </location>
</feature>
<keyword evidence="5" id="KW-1185">Reference proteome</keyword>
<proteinExistence type="predicted"/>
<dbReference type="Proteomes" id="UP000624404">
    <property type="component" value="Unassembled WGS sequence"/>
</dbReference>
<dbReference type="GO" id="GO:0016567">
    <property type="term" value="P:protein ubiquitination"/>
    <property type="evidence" value="ECO:0007669"/>
    <property type="project" value="UniProtKB-UniPathway"/>
</dbReference>
<dbReference type="SUPFAM" id="SSF57850">
    <property type="entry name" value="RING/U-box"/>
    <property type="match status" value="1"/>
</dbReference>
<dbReference type="GO" id="GO:0051603">
    <property type="term" value="P:proteolysis involved in protein catabolic process"/>
    <property type="evidence" value="ECO:0007669"/>
    <property type="project" value="UniProtKB-ARBA"/>
</dbReference>
<name>A0A8H2VXI7_9HELO</name>
<reference evidence="4" key="1">
    <citation type="submission" date="2020-10" db="EMBL/GenBank/DDBJ databases">
        <authorList>
            <person name="Kusch S."/>
        </authorList>
    </citation>
    <scope>NUCLEOTIDE SEQUENCE</scope>
    <source>
        <strain evidence="4">SwB9</strain>
    </source>
</reference>
<keyword evidence="1" id="KW-0479">Metal-binding</keyword>
<dbReference type="SUPFAM" id="SSF57997">
    <property type="entry name" value="Tropomyosin"/>
    <property type="match status" value="1"/>
</dbReference>
<dbReference type="OrthoDB" id="8062037at2759"/>
<dbReference type="Pfam" id="PF13639">
    <property type="entry name" value="zf-RING_2"/>
    <property type="match status" value="1"/>
</dbReference>
<dbReference type="Gene3D" id="3.30.40.10">
    <property type="entry name" value="Zinc/RING finger domain, C3HC4 (zinc finger)"/>
    <property type="match status" value="1"/>
</dbReference>
<evidence type="ECO:0000313" key="5">
    <source>
        <dbReference type="Proteomes" id="UP000624404"/>
    </source>
</evidence>
<comment type="caution">
    <text evidence="4">The sequence shown here is derived from an EMBL/GenBank/DDBJ whole genome shotgun (WGS) entry which is preliminary data.</text>
</comment>
<dbReference type="PROSITE" id="PS50089">
    <property type="entry name" value="ZF_RING_2"/>
    <property type="match status" value="1"/>
</dbReference>
<accession>A0A8H2VXI7</accession>